<dbReference type="GeneTree" id="ENSGT00550000074802"/>
<reference evidence="4" key="3">
    <citation type="submission" date="2025-08" db="UniProtKB">
        <authorList>
            <consortium name="Ensembl"/>
        </authorList>
    </citation>
    <scope>IDENTIFICATION</scope>
</reference>
<keyword evidence="2" id="KW-0067">ATP-binding</keyword>
<organism evidence="4 5">
    <name type="scientific">Ciona intestinalis</name>
    <name type="common">Transparent sea squirt</name>
    <name type="synonym">Ascidia intestinalis</name>
    <dbReference type="NCBI Taxonomy" id="7719"/>
    <lineage>
        <taxon>Eukaryota</taxon>
        <taxon>Metazoa</taxon>
        <taxon>Chordata</taxon>
        <taxon>Tunicata</taxon>
        <taxon>Ascidiacea</taxon>
        <taxon>Phlebobranchia</taxon>
        <taxon>Cionidae</taxon>
        <taxon>Ciona</taxon>
    </lineage>
</organism>
<feature type="domain" description="ATPase dynein-related AAA" evidence="3">
    <location>
        <begin position="1"/>
        <end position="75"/>
    </location>
</feature>
<name>F6SZF0_CIOIN</name>
<dbReference type="Pfam" id="PF07728">
    <property type="entry name" value="AAA_5"/>
    <property type="match status" value="1"/>
</dbReference>
<protein>
    <recommendedName>
        <fullName evidence="3">ATPase dynein-related AAA domain-containing protein</fullName>
    </recommendedName>
</protein>
<evidence type="ECO:0000259" key="3">
    <source>
        <dbReference type="Pfam" id="PF07728"/>
    </source>
</evidence>
<dbReference type="GO" id="GO:0016887">
    <property type="term" value="F:ATP hydrolysis activity"/>
    <property type="evidence" value="ECO:0007669"/>
    <property type="project" value="InterPro"/>
</dbReference>
<dbReference type="PANTHER" id="PTHR48103">
    <property type="entry name" value="MIDASIN-RELATED"/>
    <property type="match status" value="1"/>
</dbReference>
<reference evidence="5" key="1">
    <citation type="journal article" date="2002" name="Science">
        <title>The draft genome of Ciona intestinalis: insights into chordate and vertebrate origins.</title>
        <authorList>
            <person name="Dehal P."/>
            <person name="Satou Y."/>
            <person name="Campbell R.K."/>
            <person name="Chapman J."/>
            <person name="Degnan B."/>
            <person name="De Tomaso A."/>
            <person name="Davidson B."/>
            <person name="Di Gregorio A."/>
            <person name="Gelpke M."/>
            <person name="Goodstein D.M."/>
            <person name="Harafuji N."/>
            <person name="Hastings K.E."/>
            <person name="Ho I."/>
            <person name="Hotta K."/>
            <person name="Huang W."/>
            <person name="Kawashima T."/>
            <person name="Lemaire P."/>
            <person name="Martinez D."/>
            <person name="Meinertzhagen I.A."/>
            <person name="Necula S."/>
            <person name="Nonaka M."/>
            <person name="Putnam N."/>
            <person name="Rash S."/>
            <person name="Saiga H."/>
            <person name="Satake M."/>
            <person name="Terry A."/>
            <person name="Yamada L."/>
            <person name="Wang H.G."/>
            <person name="Awazu S."/>
            <person name="Azumi K."/>
            <person name="Boore J."/>
            <person name="Branno M."/>
            <person name="Chin-Bow S."/>
            <person name="DeSantis R."/>
            <person name="Doyle S."/>
            <person name="Francino P."/>
            <person name="Keys D.N."/>
            <person name="Haga S."/>
            <person name="Hayashi H."/>
            <person name="Hino K."/>
            <person name="Imai K.S."/>
            <person name="Inaba K."/>
            <person name="Kano S."/>
            <person name="Kobayashi K."/>
            <person name="Kobayashi M."/>
            <person name="Lee B.I."/>
            <person name="Makabe K.W."/>
            <person name="Manohar C."/>
            <person name="Matassi G."/>
            <person name="Medina M."/>
            <person name="Mochizuki Y."/>
            <person name="Mount S."/>
            <person name="Morishita T."/>
            <person name="Miura S."/>
            <person name="Nakayama A."/>
            <person name="Nishizaka S."/>
            <person name="Nomoto H."/>
            <person name="Ohta F."/>
            <person name="Oishi K."/>
            <person name="Rigoutsos I."/>
            <person name="Sano M."/>
            <person name="Sasaki A."/>
            <person name="Sasakura Y."/>
            <person name="Shoguchi E."/>
            <person name="Shin-i T."/>
            <person name="Spagnuolo A."/>
            <person name="Stainier D."/>
            <person name="Suzuki M.M."/>
            <person name="Tassy O."/>
            <person name="Takatori N."/>
            <person name="Tokuoka M."/>
            <person name="Yagi K."/>
            <person name="Yoshizaki F."/>
            <person name="Wada S."/>
            <person name="Zhang C."/>
            <person name="Hyatt P.D."/>
            <person name="Larimer F."/>
            <person name="Detter C."/>
            <person name="Doggett N."/>
            <person name="Glavina T."/>
            <person name="Hawkins T."/>
            <person name="Richardson P."/>
            <person name="Lucas S."/>
            <person name="Kohara Y."/>
            <person name="Levine M."/>
            <person name="Satoh N."/>
            <person name="Rokhsar D.S."/>
        </authorList>
    </citation>
    <scope>NUCLEOTIDE SEQUENCE [LARGE SCALE GENOMIC DNA]</scope>
</reference>
<dbReference type="FunFam" id="3.40.50.300:FF:005027">
    <property type="entry name" value="Uncharacterized protein"/>
    <property type="match status" value="1"/>
</dbReference>
<dbReference type="PANTHER" id="PTHR48103:SF2">
    <property type="entry name" value="MIDASIN"/>
    <property type="match status" value="1"/>
</dbReference>
<dbReference type="HOGENOM" id="CLU_1844393_0_0_1"/>
<dbReference type="InterPro" id="IPR027417">
    <property type="entry name" value="P-loop_NTPase"/>
</dbReference>
<accession>F6SZF0</accession>
<dbReference type="GO" id="GO:0005524">
    <property type="term" value="F:ATP binding"/>
    <property type="evidence" value="ECO:0007669"/>
    <property type="project" value="UniProtKB-KW"/>
</dbReference>
<proteinExistence type="predicted"/>
<dbReference type="Ensembl" id="ENSCINT00000014301.3">
    <property type="protein sequence ID" value="ENSCINP00000014301.3"/>
    <property type="gene ID" value="ENSCING00000022123.1"/>
</dbReference>
<reference evidence="4" key="4">
    <citation type="submission" date="2025-09" db="UniProtKB">
        <authorList>
            <consortium name="Ensembl"/>
        </authorList>
    </citation>
    <scope>IDENTIFICATION</scope>
</reference>
<dbReference type="InterPro" id="IPR011704">
    <property type="entry name" value="ATPase_dyneun-rel_AAA"/>
</dbReference>
<evidence type="ECO:0000313" key="5">
    <source>
        <dbReference type="Proteomes" id="UP000008144"/>
    </source>
</evidence>
<keyword evidence="5" id="KW-1185">Reference proteome</keyword>
<dbReference type="Proteomes" id="UP000008144">
    <property type="component" value="Chromosome 12"/>
</dbReference>
<reference evidence="4" key="2">
    <citation type="journal article" date="2008" name="Genome Biol.">
        <title>Improved genome assembly and evidence-based global gene model set for the chordate Ciona intestinalis: new insight into intron and operon populations.</title>
        <authorList>
            <person name="Satou Y."/>
            <person name="Mineta K."/>
            <person name="Ogasawara M."/>
            <person name="Sasakura Y."/>
            <person name="Shoguchi E."/>
            <person name="Ueno K."/>
            <person name="Yamada L."/>
            <person name="Matsumoto J."/>
            <person name="Wasserscheid J."/>
            <person name="Dewar K."/>
            <person name="Wiley G.B."/>
            <person name="Macmil S.L."/>
            <person name="Roe B.A."/>
            <person name="Zeller R.W."/>
            <person name="Hastings K.E."/>
            <person name="Lemaire P."/>
            <person name="Lindquist E."/>
            <person name="Endo T."/>
            <person name="Hotta K."/>
            <person name="Inaba K."/>
        </authorList>
    </citation>
    <scope>NUCLEOTIDE SEQUENCE [LARGE SCALE GENOMIC DNA]</scope>
    <source>
        <strain evidence="4">wild type</strain>
    </source>
</reference>
<evidence type="ECO:0000256" key="2">
    <source>
        <dbReference type="ARBA" id="ARBA00022840"/>
    </source>
</evidence>
<dbReference type="InParanoid" id="F6SZF0"/>
<dbReference type="Gene3D" id="3.40.50.300">
    <property type="entry name" value="P-loop containing nucleotide triphosphate hydrolases"/>
    <property type="match status" value="1"/>
</dbReference>
<dbReference type="SUPFAM" id="SSF52540">
    <property type="entry name" value="P-loop containing nucleoside triphosphate hydrolases"/>
    <property type="match status" value="1"/>
</dbReference>
<sequence>MKKGHWVVLDELNLASQSVLESLNSVFDHRGELYVPELARSFLVNRDQTKIFACQNPVHEGGGRRGLPKSFLNRFTQVYVRGLAGEDMEFILNNSFPQIPPDVMKLMVKFNQQVNTSHCRVMKTPHAYCRVMYTPHAYC</sequence>
<evidence type="ECO:0000256" key="1">
    <source>
        <dbReference type="ARBA" id="ARBA00022741"/>
    </source>
</evidence>
<evidence type="ECO:0000313" key="4">
    <source>
        <dbReference type="Ensembl" id="ENSCINP00000014301.3"/>
    </source>
</evidence>
<keyword evidence="1" id="KW-0547">Nucleotide-binding</keyword>
<dbReference type="STRING" id="7719.ENSCINP00000014301"/>
<dbReference type="EMBL" id="EAAA01000952">
    <property type="status" value="NOT_ANNOTATED_CDS"/>
    <property type="molecule type" value="Genomic_DNA"/>
</dbReference>
<dbReference type="AlphaFoldDB" id="F6SZF0"/>